<evidence type="ECO:0000313" key="7">
    <source>
        <dbReference type="WBParaSite" id="SSLN_0001397601-mRNA-1"/>
    </source>
</evidence>
<evidence type="ECO:0000256" key="2">
    <source>
        <dbReference type="ARBA" id="ARBA00022692"/>
    </source>
</evidence>
<dbReference type="WBParaSite" id="SSLN_0001397601-mRNA-1">
    <property type="protein sequence ID" value="SSLN_0001397601-mRNA-1"/>
    <property type="gene ID" value="SSLN_0001397601"/>
</dbReference>
<dbReference type="AlphaFoldDB" id="A0A183TAH0"/>
<dbReference type="Pfam" id="PF08016">
    <property type="entry name" value="PKD_channel"/>
    <property type="match status" value="1"/>
</dbReference>
<accession>A0A183TAH0</accession>
<evidence type="ECO:0000259" key="6">
    <source>
        <dbReference type="Pfam" id="PF08016"/>
    </source>
</evidence>
<evidence type="ECO:0000256" key="3">
    <source>
        <dbReference type="ARBA" id="ARBA00022989"/>
    </source>
</evidence>
<organism evidence="7">
    <name type="scientific">Schistocephalus solidus</name>
    <name type="common">Tapeworm</name>
    <dbReference type="NCBI Taxonomy" id="70667"/>
    <lineage>
        <taxon>Eukaryota</taxon>
        <taxon>Metazoa</taxon>
        <taxon>Spiralia</taxon>
        <taxon>Lophotrochozoa</taxon>
        <taxon>Platyhelminthes</taxon>
        <taxon>Cestoda</taxon>
        <taxon>Eucestoda</taxon>
        <taxon>Diphyllobothriidea</taxon>
        <taxon>Diphyllobothriidae</taxon>
        <taxon>Schistocephalus</taxon>
    </lineage>
</organism>
<keyword evidence="4 5" id="KW-0472">Membrane</keyword>
<dbReference type="GO" id="GO:0005765">
    <property type="term" value="C:lysosomal membrane"/>
    <property type="evidence" value="ECO:0007669"/>
    <property type="project" value="TreeGrafter"/>
</dbReference>
<reference evidence="7" key="1">
    <citation type="submission" date="2016-06" db="UniProtKB">
        <authorList>
            <consortium name="WormBaseParasite"/>
        </authorList>
    </citation>
    <scope>IDENTIFICATION</scope>
</reference>
<name>A0A183TAH0_SCHSO</name>
<comment type="subcellular location">
    <subcellularLocation>
        <location evidence="1">Membrane</location>
        <topology evidence="1">Multi-pass membrane protein</topology>
    </subcellularLocation>
</comment>
<proteinExistence type="predicted"/>
<feature type="transmembrane region" description="Helical" evidence="5">
    <location>
        <begin position="37"/>
        <end position="59"/>
    </location>
</feature>
<keyword evidence="2 5" id="KW-0812">Transmembrane</keyword>
<protein>
    <submittedName>
        <fullName evidence="7">PKD_channel domain-containing protein</fullName>
    </submittedName>
</protein>
<feature type="domain" description="Polycystin cation channel PKD1/PKD2" evidence="6">
    <location>
        <begin position="23"/>
        <end position="134"/>
    </location>
</feature>
<sequence>LTPGFDNSGFLLTAPPPAVYLFLQLLMRTITRSVPGLLRFCVCALFIYFSFVLCAWVIIGPYHVKFRTFMSTLECLFSLINGDDMYVTFSVIGASQGLGIFLFSRLFLYIFITLFIYVVLNIFVTIIFEAYEEVKVSDCRVLTSHWLTPWFN</sequence>
<keyword evidence="3 5" id="KW-1133">Transmembrane helix</keyword>
<dbReference type="PANTHER" id="PTHR12127">
    <property type="entry name" value="MUCOLIPIN"/>
    <property type="match status" value="1"/>
</dbReference>
<dbReference type="GO" id="GO:0072345">
    <property type="term" value="F:NAADP-sensitive calcium-release channel activity"/>
    <property type="evidence" value="ECO:0007669"/>
    <property type="project" value="TreeGrafter"/>
</dbReference>
<evidence type="ECO:0000256" key="5">
    <source>
        <dbReference type="SAM" id="Phobius"/>
    </source>
</evidence>
<dbReference type="GO" id="GO:0005886">
    <property type="term" value="C:plasma membrane"/>
    <property type="evidence" value="ECO:0007669"/>
    <property type="project" value="TreeGrafter"/>
</dbReference>
<evidence type="ECO:0000256" key="1">
    <source>
        <dbReference type="ARBA" id="ARBA00004141"/>
    </source>
</evidence>
<feature type="transmembrane region" description="Helical" evidence="5">
    <location>
        <begin position="106"/>
        <end position="128"/>
    </location>
</feature>
<dbReference type="PANTHER" id="PTHR12127:SF7">
    <property type="entry name" value="SD02261P"/>
    <property type="match status" value="1"/>
</dbReference>
<dbReference type="InterPro" id="IPR039031">
    <property type="entry name" value="Mucolipin"/>
</dbReference>
<dbReference type="InterPro" id="IPR013122">
    <property type="entry name" value="PKD1_2_channel"/>
</dbReference>
<evidence type="ECO:0000256" key="4">
    <source>
        <dbReference type="ARBA" id="ARBA00023136"/>
    </source>
</evidence>
<dbReference type="Gene3D" id="1.10.287.70">
    <property type="match status" value="1"/>
</dbReference>